<reference evidence="1" key="1">
    <citation type="submission" date="2021-05" db="EMBL/GenBank/DDBJ databases">
        <authorList>
            <person name="Scholz U."/>
            <person name="Mascher M."/>
            <person name="Fiebig A."/>
        </authorList>
    </citation>
    <scope>NUCLEOTIDE SEQUENCE [LARGE SCALE GENOMIC DNA]</scope>
</reference>
<name>A0ACD5WNU3_AVESA</name>
<evidence type="ECO:0000313" key="1">
    <source>
        <dbReference type="EnsemblPlants" id="AVESA.00010b.r2.4CG1258630.1.CDS"/>
    </source>
</evidence>
<proteinExistence type="predicted"/>
<protein>
    <submittedName>
        <fullName evidence="1">Uncharacterized protein</fullName>
    </submittedName>
</protein>
<reference evidence="1" key="2">
    <citation type="submission" date="2025-09" db="UniProtKB">
        <authorList>
            <consortium name="EnsemblPlants"/>
        </authorList>
    </citation>
    <scope>IDENTIFICATION</scope>
</reference>
<organism evidence="1 2">
    <name type="scientific">Avena sativa</name>
    <name type="common">Oat</name>
    <dbReference type="NCBI Taxonomy" id="4498"/>
    <lineage>
        <taxon>Eukaryota</taxon>
        <taxon>Viridiplantae</taxon>
        <taxon>Streptophyta</taxon>
        <taxon>Embryophyta</taxon>
        <taxon>Tracheophyta</taxon>
        <taxon>Spermatophyta</taxon>
        <taxon>Magnoliopsida</taxon>
        <taxon>Liliopsida</taxon>
        <taxon>Poales</taxon>
        <taxon>Poaceae</taxon>
        <taxon>BOP clade</taxon>
        <taxon>Pooideae</taxon>
        <taxon>Poodae</taxon>
        <taxon>Poeae</taxon>
        <taxon>Poeae Chloroplast Group 1 (Aveneae type)</taxon>
        <taxon>Aveninae</taxon>
        <taxon>Avena</taxon>
    </lineage>
</organism>
<dbReference type="EnsemblPlants" id="AVESA.00010b.r2.4CG1258630.1">
    <property type="protein sequence ID" value="AVESA.00010b.r2.4CG1258630.1.CDS"/>
    <property type="gene ID" value="AVESA.00010b.r2.4CG1258630"/>
</dbReference>
<evidence type="ECO:0000313" key="2">
    <source>
        <dbReference type="Proteomes" id="UP001732700"/>
    </source>
</evidence>
<sequence length="531" mass="59522">MEGWVTLCLIGLWTTLALWFFKPSGGGNGKPKKQVLPPGPWRIPIIGSLHHVVSALPHRTITELCRKHGPMMYLRLGEVPTVVVSSAEAVEEMVKANDVAFANRRTTGMQDIAGNGGKGIIFTPYSDHWRDMRRLCIVELLSAKQVRRMESIRAEEMGTLLRYITASNGAAINVSQKVAALSNDLVTRAVFGGKFNKQEDYLREADTMMDLLGGFTLVDLFPSSRLVRWFSDEERRIKNCVDVMVGIITDILVDRKAARAAGKDASSTTDDEDLLDVLLRLQEEDSLTSPLTTEIISTFLFDIFGAASETTGTALEWAMSELVTHPKAMAKAQSEVREVLGPNRGIIANSDIAELPYLRLIIKEVLRLHPPPLLPRKTREDCKIMGYDMLKGTNVYINVFGISRDPKYWNNPEDFNPDRFENSNVDFNGTSFEFTPFGGGRRRCPGITFASSILEITLANFLYHYDWILPNGACPDSLDMAEKFGFTIRKSYITNKYPRIFTSIEHLTGRQALKTWDLGCKAPSRFQVQKP</sequence>
<dbReference type="Proteomes" id="UP001732700">
    <property type="component" value="Chromosome 4C"/>
</dbReference>
<accession>A0ACD5WNU3</accession>
<keyword evidence="2" id="KW-1185">Reference proteome</keyword>